<evidence type="ECO:0000259" key="3">
    <source>
        <dbReference type="Pfam" id="PF00892"/>
    </source>
</evidence>
<protein>
    <recommendedName>
        <fullName evidence="3">EamA domain-containing protein</fullName>
    </recommendedName>
</protein>
<evidence type="ECO:0000256" key="2">
    <source>
        <dbReference type="SAM" id="Phobius"/>
    </source>
</evidence>
<dbReference type="PANTHER" id="PTHR22911">
    <property type="entry name" value="ACYL-MALONYL CONDENSING ENZYME-RELATED"/>
    <property type="match status" value="1"/>
</dbReference>
<keyword evidence="5" id="KW-1185">Reference proteome</keyword>
<dbReference type="InterPro" id="IPR037185">
    <property type="entry name" value="EmrE-like"/>
</dbReference>
<name>A0AAE0LFM7_9CHLO</name>
<feature type="transmembrane region" description="Helical" evidence="2">
    <location>
        <begin position="70"/>
        <end position="88"/>
    </location>
</feature>
<dbReference type="Pfam" id="PF00892">
    <property type="entry name" value="EamA"/>
    <property type="match status" value="1"/>
</dbReference>
<gene>
    <name evidence="4" type="ORF">CYMTET_9293</name>
</gene>
<evidence type="ECO:0000313" key="5">
    <source>
        <dbReference type="Proteomes" id="UP001190700"/>
    </source>
</evidence>
<accession>A0AAE0LFM7</accession>
<keyword evidence="2" id="KW-1133">Transmembrane helix</keyword>
<dbReference type="GO" id="GO:0016020">
    <property type="term" value="C:membrane"/>
    <property type="evidence" value="ECO:0007669"/>
    <property type="project" value="InterPro"/>
</dbReference>
<comment type="similarity">
    <text evidence="1">Belongs to the drug/metabolite transporter (DMT) superfamily. Plant drug/metabolite exporter (P-DME) (TC 2.A.7.4) family.</text>
</comment>
<dbReference type="SUPFAM" id="SSF103481">
    <property type="entry name" value="Multidrug resistance efflux transporter EmrE"/>
    <property type="match status" value="1"/>
</dbReference>
<evidence type="ECO:0000256" key="1">
    <source>
        <dbReference type="ARBA" id="ARBA00007635"/>
    </source>
</evidence>
<feature type="transmembrane region" description="Helical" evidence="2">
    <location>
        <begin position="303"/>
        <end position="327"/>
    </location>
</feature>
<feature type="transmembrane region" description="Helical" evidence="2">
    <location>
        <begin position="334"/>
        <end position="351"/>
    </location>
</feature>
<feature type="transmembrane region" description="Helical" evidence="2">
    <location>
        <begin position="36"/>
        <end position="58"/>
    </location>
</feature>
<comment type="caution">
    <text evidence="4">The sequence shown here is derived from an EMBL/GenBank/DDBJ whole genome shotgun (WGS) entry which is preliminary data.</text>
</comment>
<dbReference type="Gene3D" id="1.10.3730.20">
    <property type="match status" value="1"/>
</dbReference>
<reference evidence="4 5" key="1">
    <citation type="journal article" date="2015" name="Genome Biol. Evol.">
        <title>Comparative Genomics of a Bacterivorous Green Alga Reveals Evolutionary Causalities and Consequences of Phago-Mixotrophic Mode of Nutrition.</title>
        <authorList>
            <person name="Burns J.A."/>
            <person name="Paasch A."/>
            <person name="Narechania A."/>
            <person name="Kim E."/>
        </authorList>
    </citation>
    <scope>NUCLEOTIDE SEQUENCE [LARGE SCALE GENOMIC DNA]</scope>
    <source>
        <strain evidence="4 5">PLY_AMNH</strain>
    </source>
</reference>
<dbReference type="EMBL" id="LGRX02003080">
    <property type="protein sequence ID" value="KAK3282994.1"/>
    <property type="molecule type" value="Genomic_DNA"/>
</dbReference>
<dbReference type="AlphaFoldDB" id="A0AAE0LFM7"/>
<dbReference type="InterPro" id="IPR000620">
    <property type="entry name" value="EamA_dom"/>
</dbReference>
<dbReference type="Proteomes" id="UP001190700">
    <property type="component" value="Unassembled WGS sequence"/>
</dbReference>
<feature type="transmembrane region" description="Helical" evidence="2">
    <location>
        <begin position="277"/>
        <end position="297"/>
    </location>
</feature>
<feature type="transmembrane region" description="Helical" evidence="2">
    <location>
        <begin position="242"/>
        <end position="265"/>
    </location>
</feature>
<organism evidence="4 5">
    <name type="scientific">Cymbomonas tetramitiformis</name>
    <dbReference type="NCBI Taxonomy" id="36881"/>
    <lineage>
        <taxon>Eukaryota</taxon>
        <taxon>Viridiplantae</taxon>
        <taxon>Chlorophyta</taxon>
        <taxon>Pyramimonadophyceae</taxon>
        <taxon>Pyramimonadales</taxon>
        <taxon>Pyramimonadaceae</taxon>
        <taxon>Cymbomonas</taxon>
    </lineage>
</organism>
<proteinExistence type="inferred from homology"/>
<feature type="transmembrane region" description="Helical" evidence="2">
    <location>
        <begin position="100"/>
        <end position="119"/>
    </location>
</feature>
<sequence length="353" mass="38544">MASYVGIGFALGAAVAHSFTDTLRKLGAKHLQNGEVVGFVSLLDCTFLSIYIVSQNGVAQAMETMADHKFFAVISFSAAIKITTGFMYQRALQVSPLSLTIPYLAFTPALLVFTSYLMLGESASPKGLLGVVIVTLGGYLLQVGNDDGKDRKTDRTRRRIQNRLNSKQSEDDKEVEEPVPIIVDVPPELSLDDNVRTDASSWKRILAPLTALSSEEGSMLMLGVAALWSLTSSFDKLGAELAPTFVVFAVCQRAAMCIPVNLYLLGSDFRCFRNFAAYFPLLTAISLMELATLLLYLKSLEYVLVSYAIAAKRSGIMLSVICGAVFFNETIMHRLPYIVLMLLGMVLILFADA</sequence>
<feature type="domain" description="EamA" evidence="3">
    <location>
        <begin position="6"/>
        <end position="141"/>
    </location>
</feature>
<dbReference type="PANTHER" id="PTHR22911:SF137">
    <property type="entry name" value="SOLUTE CARRIER FAMILY 35 MEMBER G2-RELATED"/>
    <property type="match status" value="1"/>
</dbReference>
<keyword evidence="2" id="KW-0812">Transmembrane</keyword>
<evidence type="ECO:0000313" key="4">
    <source>
        <dbReference type="EMBL" id="KAK3282994.1"/>
    </source>
</evidence>
<keyword evidence="2" id="KW-0472">Membrane</keyword>